<proteinExistence type="inferred from homology"/>
<comment type="subcellular location">
    <subcellularLocation>
        <location evidence="1">Cell membrane</location>
        <topology evidence="1">Single-pass type I membrane protein</topology>
    </subcellularLocation>
</comment>
<sequence length="521" mass="58798">MSGNRYFPKNYVLIFVFLQTAVLGDLDCTYNGFDVVSCTWKFEKDFSSTPCVLNATHSSISDRRKVKGFCPLPPAEGQRQCNLRMTNALNTKNVITVSDCLNITVNCSNGRGKNSSIASLVNHNLFNHLRLDPPRYLQCNETYDRLWNLSWECPQPPYIAGNMEYQVFYKPSTDSWEEAKMIPIRQNELSVTLRSLHPNTLYEARVRVNQTRYPKGQWSKYSEPHRWKTHPEDSAESSSQNITEIVAPCTAIVVLCIMIPLIVRSSDRVKKIFWVGVPDPSRFFDPLISTHKGDFKKWISPFGISAFSPDPTPPDLSPVDINWNKEKCIPKFVPPGLHDIPTDRSGNSFSSFSNQGYFFFQFPNTKEANDSSASFSYGCLDQRSIPSVLQNINLPSPGASEDTPLFHADYLSDPMSVGLGIQNRTFEVSTNAILPSCTVNQEELNKEQVGKAMPDQLYEDVEITSDKEVEEECDTAKQQSSVASALPTMTDCIHLSFNEGDMTRDYLSLSAVYQTHCCPWV</sequence>
<reference evidence="14" key="1">
    <citation type="submission" date="2022-03" db="EMBL/GenBank/DDBJ databases">
        <authorList>
            <person name="Alioto T."/>
            <person name="Alioto T."/>
            <person name="Gomez Garrido J."/>
        </authorList>
    </citation>
    <scope>NUCLEOTIDE SEQUENCE</scope>
</reference>
<comment type="similarity">
    <text evidence="2">Belongs to the type I cytokine receptor family. Type 4 subfamily.</text>
</comment>
<evidence type="ECO:0000256" key="3">
    <source>
        <dbReference type="ARBA" id="ARBA00022475"/>
    </source>
</evidence>
<dbReference type="SUPFAM" id="SSF49265">
    <property type="entry name" value="Fibronectin type III"/>
    <property type="match status" value="2"/>
</dbReference>
<dbReference type="InterPro" id="IPR003961">
    <property type="entry name" value="FN3_dom"/>
</dbReference>
<organism evidence="14 15">
    <name type="scientific">Pelobates cultripes</name>
    <name type="common">Western spadefoot toad</name>
    <dbReference type="NCBI Taxonomy" id="61616"/>
    <lineage>
        <taxon>Eukaryota</taxon>
        <taxon>Metazoa</taxon>
        <taxon>Chordata</taxon>
        <taxon>Craniata</taxon>
        <taxon>Vertebrata</taxon>
        <taxon>Euteleostomi</taxon>
        <taxon>Amphibia</taxon>
        <taxon>Batrachia</taxon>
        <taxon>Anura</taxon>
        <taxon>Pelobatoidea</taxon>
        <taxon>Pelobatidae</taxon>
        <taxon>Pelobates</taxon>
    </lineage>
</organism>
<dbReference type="Pfam" id="PF18707">
    <property type="entry name" value="IL2RB_N1"/>
    <property type="match status" value="1"/>
</dbReference>
<evidence type="ECO:0000256" key="9">
    <source>
        <dbReference type="ARBA" id="ARBA00023170"/>
    </source>
</evidence>
<dbReference type="AlphaFoldDB" id="A0AAD1WGU5"/>
<keyword evidence="10" id="KW-0325">Glycoprotein</keyword>
<keyword evidence="9 14" id="KW-0675">Receptor</keyword>
<feature type="chain" id="PRO_5042255680" evidence="12">
    <location>
        <begin position="25"/>
        <end position="521"/>
    </location>
</feature>
<evidence type="ECO:0000256" key="6">
    <source>
        <dbReference type="ARBA" id="ARBA00022989"/>
    </source>
</evidence>
<evidence type="ECO:0000256" key="1">
    <source>
        <dbReference type="ARBA" id="ARBA00004251"/>
    </source>
</evidence>
<gene>
    <name evidence="14" type="ORF">PECUL_23A037429</name>
</gene>
<evidence type="ECO:0000256" key="10">
    <source>
        <dbReference type="ARBA" id="ARBA00023180"/>
    </source>
</evidence>
<dbReference type="PROSITE" id="PS50853">
    <property type="entry name" value="FN3"/>
    <property type="match status" value="1"/>
</dbReference>
<dbReference type="Pfam" id="PF00041">
    <property type="entry name" value="fn3"/>
    <property type="match status" value="1"/>
</dbReference>
<feature type="region of interest" description="Disordered" evidence="11">
    <location>
        <begin position="217"/>
        <end position="239"/>
    </location>
</feature>
<evidence type="ECO:0000256" key="5">
    <source>
        <dbReference type="ARBA" id="ARBA00022729"/>
    </source>
</evidence>
<evidence type="ECO:0000256" key="7">
    <source>
        <dbReference type="ARBA" id="ARBA00023136"/>
    </source>
</evidence>
<feature type="domain" description="Fibronectin type-III" evidence="13">
    <location>
        <begin position="133"/>
        <end position="232"/>
    </location>
</feature>
<keyword evidence="4" id="KW-0812">Transmembrane</keyword>
<dbReference type="InterPro" id="IPR013783">
    <property type="entry name" value="Ig-like_fold"/>
</dbReference>
<evidence type="ECO:0000256" key="11">
    <source>
        <dbReference type="SAM" id="MobiDB-lite"/>
    </source>
</evidence>
<dbReference type="GO" id="GO:0009897">
    <property type="term" value="C:external side of plasma membrane"/>
    <property type="evidence" value="ECO:0007669"/>
    <property type="project" value="TreeGrafter"/>
</dbReference>
<keyword evidence="3" id="KW-1003">Cell membrane</keyword>
<name>A0AAD1WGU5_PELCU</name>
<dbReference type="InterPro" id="IPR040951">
    <property type="entry name" value="IL2RB_N1"/>
</dbReference>
<dbReference type="GO" id="GO:0016064">
    <property type="term" value="P:immunoglobulin mediated immune response"/>
    <property type="evidence" value="ECO:0007669"/>
    <property type="project" value="TreeGrafter"/>
</dbReference>
<dbReference type="Proteomes" id="UP001295444">
    <property type="component" value="Chromosome 08"/>
</dbReference>
<keyword evidence="5 12" id="KW-0732">Signal</keyword>
<evidence type="ECO:0000256" key="4">
    <source>
        <dbReference type="ARBA" id="ARBA00022692"/>
    </source>
</evidence>
<evidence type="ECO:0000256" key="2">
    <source>
        <dbReference type="ARBA" id="ARBA00008280"/>
    </source>
</evidence>
<evidence type="ECO:0000256" key="8">
    <source>
        <dbReference type="ARBA" id="ARBA00023157"/>
    </source>
</evidence>
<evidence type="ECO:0000256" key="12">
    <source>
        <dbReference type="SAM" id="SignalP"/>
    </source>
</evidence>
<evidence type="ECO:0000259" key="13">
    <source>
        <dbReference type="PROSITE" id="PS50853"/>
    </source>
</evidence>
<feature type="compositionally biased region" description="Basic and acidic residues" evidence="11">
    <location>
        <begin position="222"/>
        <end position="233"/>
    </location>
</feature>
<dbReference type="InterPro" id="IPR036116">
    <property type="entry name" value="FN3_sf"/>
</dbReference>
<keyword evidence="6" id="KW-1133">Transmembrane helix</keyword>
<dbReference type="EMBL" id="OW240919">
    <property type="protein sequence ID" value="CAH2312453.1"/>
    <property type="molecule type" value="Genomic_DNA"/>
</dbReference>
<dbReference type="PANTHER" id="PTHR23037">
    <property type="entry name" value="CYTOKINE RECEPTOR"/>
    <property type="match status" value="1"/>
</dbReference>
<dbReference type="GO" id="GO:0004896">
    <property type="term" value="F:cytokine receptor activity"/>
    <property type="evidence" value="ECO:0007669"/>
    <property type="project" value="TreeGrafter"/>
</dbReference>
<keyword evidence="15" id="KW-1185">Reference proteome</keyword>
<keyword evidence="7" id="KW-0472">Membrane</keyword>
<evidence type="ECO:0000313" key="15">
    <source>
        <dbReference type="Proteomes" id="UP001295444"/>
    </source>
</evidence>
<evidence type="ECO:0000313" key="14">
    <source>
        <dbReference type="EMBL" id="CAH2312453.1"/>
    </source>
</evidence>
<dbReference type="PANTHER" id="PTHR23037:SF30">
    <property type="entry name" value="INTERLEUKIN-2 RECEPTOR SUBUNIT BETA"/>
    <property type="match status" value="1"/>
</dbReference>
<accession>A0AAD1WGU5</accession>
<protein>
    <submittedName>
        <fullName evidence="14">Interleukin-2 receptor subunit beta</fullName>
    </submittedName>
</protein>
<dbReference type="CDD" id="cd00063">
    <property type="entry name" value="FN3"/>
    <property type="match status" value="1"/>
</dbReference>
<dbReference type="Gene3D" id="2.60.40.10">
    <property type="entry name" value="Immunoglobulins"/>
    <property type="match status" value="2"/>
</dbReference>
<keyword evidence="8" id="KW-1015">Disulfide bond</keyword>
<feature type="signal peptide" evidence="12">
    <location>
        <begin position="1"/>
        <end position="24"/>
    </location>
</feature>